<dbReference type="AlphaFoldDB" id="A0A6A5BF61"/>
<dbReference type="Gene3D" id="3.40.30.10">
    <property type="entry name" value="Glutaredoxin"/>
    <property type="match status" value="1"/>
</dbReference>
<dbReference type="InterPro" id="IPR036249">
    <property type="entry name" value="Thioredoxin-like_sf"/>
</dbReference>
<feature type="domain" description="Thioredoxin" evidence="2">
    <location>
        <begin position="298"/>
        <end position="427"/>
    </location>
</feature>
<name>A0A6A5BF61_NAEFO</name>
<keyword evidence="4" id="KW-1185">Reference proteome</keyword>
<gene>
    <name evidence="3" type="ORF">FDP41_004352</name>
</gene>
<evidence type="ECO:0000259" key="2">
    <source>
        <dbReference type="PROSITE" id="PS51352"/>
    </source>
</evidence>
<dbReference type="InterPro" id="IPR013766">
    <property type="entry name" value="Thioredoxin_domain"/>
</dbReference>
<dbReference type="Pfam" id="PF00085">
    <property type="entry name" value="Thioredoxin"/>
    <property type="match status" value="1"/>
</dbReference>
<dbReference type="RefSeq" id="XP_044561166.1">
    <property type="nucleotide sequence ID" value="XM_044707757.1"/>
</dbReference>
<dbReference type="CDD" id="cd02947">
    <property type="entry name" value="TRX_family"/>
    <property type="match status" value="1"/>
</dbReference>
<dbReference type="OMA" id="INGREMS"/>
<protein>
    <recommendedName>
        <fullName evidence="2">Thioredoxin domain-containing protein</fullName>
    </recommendedName>
</protein>
<evidence type="ECO:0000313" key="3">
    <source>
        <dbReference type="EMBL" id="KAF0976453.1"/>
    </source>
</evidence>
<dbReference type="SUPFAM" id="SSF52833">
    <property type="entry name" value="Thioredoxin-like"/>
    <property type="match status" value="1"/>
</dbReference>
<proteinExistence type="predicted"/>
<dbReference type="PANTHER" id="PTHR46115">
    <property type="entry name" value="THIOREDOXIN-LIKE PROTEIN 1"/>
    <property type="match status" value="1"/>
</dbReference>
<reference evidence="3 4" key="1">
    <citation type="journal article" date="2019" name="Sci. Rep.">
        <title>Nanopore sequencing improves the draft genome of the human pathogenic amoeba Naegleria fowleri.</title>
        <authorList>
            <person name="Liechti N."/>
            <person name="Schurch N."/>
            <person name="Bruggmann R."/>
            <person name="Wittwer M."/>
        </authorList>
    </citation>
    <scope>NUCLEOTIDE SEQUENCE [LARGE SCALE GENOMIC DNA]</scope>
    <source>
        <strain evidence="3 4">ATCC 30894</strain>
    </source>
</reference>
<keyword evidence="1" id="KW-1015">Disulfide bond</keyword>
<comment type="caution">
    <text evidence="3">The sequence shown here is derived from an EMBL/GenBank/DDBJ whole genome shotgun (WGS) entry which is preliminary data.</text>
</comment>
<dbReference type="Proteomes" id="UP000444721">
    <property type="component" value="Unassembled WGS sequence"/>
</dbReference>
<sequence>MSLPFSCPLPPPLVAEDNIQNKKIMPASGNFYEGEGGASIQGSGSGDGDSAGRIISEEWIKAIVCDINGDYFKSIDSEDHPNHALLMEDASLYHAFGDEIRFKPSADHHTHQLPQIDQESGIVLKGSYGSDPNLILQCNPNMLNLGCFSLLIRVFVTKESRSIVTFGGSYRWFGLTPTHVTLNNQDQKFEIYGVKLNQWNEIFVSFNNPQPEYDEEEVKNPNMVKEILLVINGREMSIPVSCDMDIAKEDDSTRSFDKELSFVNYSNGASLIGVVSSVVLLNKSCQNFEELEMLGRVLLEKHKKPTKSYMESLKTISQMTIVHPEEIESVTQFDTTLSENRLVVVDFFATWCCPCKTIAPFLTNLAGKYPKAKFLKVDVDKFPELSSRFEVNCMPTFLFLLDGESVVSRLEGASEKELENRVSELVSKI</sequence>
<evidence type="ECO:0000313" key="4">
    <source>
        <dbReference type="Proteomes" id="UP000444721"/>
    </source>
</evidence>
<dbReference type="VEuPathDB" id="AmoebaDB:FDP41_004352"/>
<evidence type="ECO:0000256" key="1">
    <source>
        <dbReference type="ARBA" id="ARBA00023157"/>
    </source>
</evidence>
<dbReference type="EMBL" id="VFQX01000037">
    <property type="protein sequence ID" value="KAF0976453.1"/>
    <property type="molecule type" value="Genomic_DNA"/>
</dbReference>
<accession>A0A6A5BF61</accession>
<dbReference type="GeneID" id="68111570"/>
<dbReference type="OrthoDB" id="2121326at2759"/>
<dbReference type="VEuPathDB" id="AmoebaDB:NfTy_084130"/>
<dbReference type="PROSITE" id="PS51352">
    <property type="entry name" value="THIOREDOXIN_2"/>
    <property type="match status" value="1"/>
</dbReference>
<organism evidence="3 4">
    <name type="scientific">Naegleria fowleri</name>
    <name type="common">Brain eating amoeba</name>
    <dbReference type="NCBI Taxonomy" id="5763"/>
    <lineage>
        <taxon>Eukaryota</taxon>
        <taxon>Discoba</taxon>
        <taxon>Heterolobosea</taxon>
        <taxon>Tetramitia</taxon>
        <taxon>Eutetramitia</taxon>
        <taxon>Vahlkampfiidae</taxon>
        <taxon>Naegleria</taxon>
    </lineage>
</organism>